<evidence type="ECO:0000313" key="12">
    <source>
        <dbReference type="Proteomes" id="UP000005938"/>
    </source>
</evidence>
<comment type="catalytic activity">
    <reaction evidence="1">
        <text>Hydrolysis of terminal non-reducing N-acetyl-D-hexosamine residues in N-acetyl-beta-D-hexosaminides.</text>
        <dbReference type="EC" id="3.2.1.52"/>
    </reaction>
</comment>
<dbReference type="InterPro" id="IPR025705">
    <property type="entry name" value="Beta_hexosaminidase_sua/sub"/>
</dbReference>
<dbReference type="GO" id="GO:0016020">
    <property type="term" value="C:membrane"/>
    <property type="evidence" value="ECO:0007669"/>
    <property type="project" value="TreeGrafter"/>
</dbReference>
<dbReference type="InterPro" id="IPR008979">
    <property type="entry name" value="Galactose-bd-like_sf"/>
</dbReference>
<dbReference type="PRINTS" id="PR00738">
    <property type="entry name" value="GLHYDRLASE20"/>
</dbReference>
<dbReference type="Pfam" id="PF02838">
    <property type="entry name" value="Glyco_hydro_20b"/>
    <property type="match status" value="1"/>
</dbReference>
<dbReference type="AlphaFoldDB" id="I0WI76"/>
<dbReference type="SUPFAM" id="SSF55545">
    <property type="entry name" value="beta-N-acetylhexosaminidase-like domain"/>
    <property type="match status" value="1"/>
</dbReference>
<dbReference type="Gene3D" id="3.20.20.80">
    <property type="entry name" value="Glycosidases"/>
    <property type="match status" value="1"/>
</dbReference>
<name>I0WI76_9FLAO</name>
<organism evidence="11 12">
    <name type="scientific">Imtechella halotolerans K1</name>
    <dbReference type="NCBI Taxonomy" id="946077"/>
    <lineage>
        <taxon>Bacteria</taxon>
        <taxon>Pseudomonadati</taxon>
        <taxon>Bacteroidota</taxon>
        <taxon>Flavobacteriia</taxon>
        <taxon>Flavobacteriales</taxon>
        <taxon>Flavobacteriaceae</taxon>
        <taxon>Imtechella</taxon>
    </lineage>
</organism>
<dbReference type="PANTHER" id="PTHR22600:SF57">
    <property type="entry name" value="BETA-N-ACETYLHEXOSAMINIDASE"/>
    <property type="match status" value="1"/>
</dbReference>
<dbReference type="OrthoDB" id="9763537at2"/>
<feature type="domain" description="Beta-hexosaminidase bacterial type N-terminal" evidence="10">
    <location>
        <begin position="34"/>
        <end position="164"/>
    </location>
</feature>
<dbReference type="EMBL" id="AJJU01000003">
    <property type="protein sequence ID" value="EID76092.1"/>
    <property type="molecule type" value="Genomic_DNA"/>
</dbReference>
<keyword evidence="12" id="KW-1185">Reference proteome</keyword>
<dbReference type="PATRIC" id="fig|946077.3.peg.829"/>
<evidence type="ECO:0000313" key="11">
    <source>
        <dbReference type="EMBL" id="EID76092.1"/>
    </source>
</evidence>
<dbReference type="SUPFAM" id="SSF49785">
    <property type="entry name" value="Galactose-binding domain-like"/>
    <property type="match status" value="1"/>
</dbReference>
<evidence type="ECO:0000256" key="6">
    <source>
        <dbReference type="PIRSR" id="PIRSR625705-1"/>
    </source>
</evidence>
<reference evidence="11 12" key="1">
    <citation type="journal article" date="2012" name="J. Bacteriol.">
        <title>Genome Sequence of the Halotolerant Bacterium Imtechella halotolerans K1T.</title>
        <authorList>
            <person name="Kumar S."/>
            <person name="Vikram S."/>
            <person name="Subramanian S."/>
            <person name="Raghava G.P."/>
            <person name="Pinnaka A.K."/>
        </authorList>
    </citation>
    <scope>NUCLEOTIDE SEQUENCE [LARGE SCALE GENOMIC DNA]</scope>
    <source>
        <strain evidence="11 12">K1</strain>
    </source>
</reference>
<dbReference type="Pfam" id="PF13287">
    <property type="entry name" value="Fn3_assoc"/>
    <property type="match status" value="1"/>
</dbReference>
<dbReference type="InterPro" id="IPR000421">
    <property type="entry name" value="FA58C"/>
</dbReference>
<evidence type="ECO:0000256" key="4">
    <source>
        <dbReference type="ARBA" id="ARBA00022801"/>
    </source>
</evidence>
<evidence type="ECO:0000259" key="9">
    <source>
        <dbReference type="Pfam" id="PF00754"/>
    </source>
</evidence>
<dbReference type="Gene3D" id="2.60.120.260">
    <property type="entry name" value="Galactose-binding domain-like"/>
    <property type="match status" value="1"/>
</dbReference>
<feature type="signal peptide" evidence="7">
    <location>
        <begin position="1"/>
        <end position="21"/>
    </location>
</feature>
<feature type="active site" description="Proton donor" evidence="6">
    <location>
        <position position="347"/>
    </location>
</feature>
<accession>I0WI76</accession>
<dbReference type="eggNOG" id="COG3525">
    <property type="taxonomic scope" value="Bacteria"/>
</dbReference>
<dbReference type="EC" id="3.2.1.52" evidence="3"/>
<dbReference type="InterPro" id="IPR015883">
    <property type="entry name" value="Glyco_hydro_20_cat"/>
</dbReference>
<gene>
    <name evidence="11" type="ORF">W5A_04079</name>
</gene>
<feature type="domain" description="Glycoside hydrolase family 20 catalytic" evidence="8">
    <location>
        <begin position="167"/>
        <end position="516"/>
    </location>
</feature>
<evidence type="ECO:0000256" key="2">
    <source>
        <dbReference type="ARBA" id="ARBA00006285"/>
    </source>
</evidence>
<comment type="caution">
    <text evidence="11">The sequence shown here is derived from an EMBL/GenBank/DDBJ whole genome shotgun (WGS) entry which is preliminary data.</text>
</comment>
<dbReference type="SUPFAM" id="SSF51445">
    <property type="entry name" value="(Trans)glycosidases"/>
    <property type="match status" value="1"/>
</dbReference>
<sequence length="776" mass="88061">MNKANLILMFLLISLLNVSCQKELPLTTFTQEDITIIPIPVSTELRDGTFRFTKNTKFYATESTHIQLSEALASKFEKAAGWKLSITNEQPERNYFQWKKDDSLPEEAYTLEVTSDVITVAASSFSGFLYGMETVRQLLPIAIESDNIIADVAWDLPAIYITDQPRFKWRGLMLDVSRHFFQKEYILKTIDRLAMFKMNTLHFHLVDDQGWRIEIKKYPKLTQVGAWRVDHEDKHWNARPTTTADEKGTYGGFYTQEDIKEIVDYATSKGITVVPEIEMPAHVTSAVASYPELSCHERPVGVPSGGVWPITDIYCAGKESTFEFLEDVLTEVMDLFPSKYIHVGGDEATKTEWKKCAHCQERMKNEGLANVEELQSYFIQRMERFISSKGRSLIGWDEILEGGLAPGAAVMSWRGFDGGIEASADGHHVVMTPGSHCYFDQYQGAQNAEPLAIGGHVTLSKVYEFDPIVPGMTAKQATYVLGGQANLWSEYITTESHSEYMIFPRLAALSETVWSPKDKRNWNDFSRRVQVMFQRFDIMGINYAKSAYQVSAELTSEVTSPKVIMDLKNEFPGGDIRYVLNDGIFPSEAKLYTAPLEITQSTKIKAALFQDDKPSEVVYENIIRFHKAIGKKIDYATKPHEWYPGNDSTLVDVLRGTKNFHDKKWQAWLVDDMELTIDLEGINKVSKVVIGTMENQGSGIYYPIKLEVMGSEDGKNFVSVGSIERAYKNNGYAELKEFEITFKEQLFRYIKVKGTNLGHPPHGGDSWLFVDEIIIE</sequence>
<evidence type="ECO:0000256" key="1">
    <source>
        <dbReference type="ARBA" id="ARBA00001231"/>
    </source>
</evidence>
<dbReference type="Gene3D" id="3.30.379.10">
    <property type="entry name" value="Chitobiase/beta-hexosaminidase domain 2-like"/>
    <property type="match status" value="1"/>
</dbReference>
<evidence type="ECO:0000256" key="5">
    <source>
        <dbReference type="ARBA" id="ARBA00023295"/>
    </source>
</evidence>
<dbReference type="InterPro" id="IPR026876">
    <property type="entry name" value="Fn3_assoc_repeat"/>
</dbReference>
<protein>
    <recommendedName>
        <fullName evidence="3">beta-N-acetylhexosaminidase</fullName>
        <ecNumber evidence="3">3.2.1.52</ecNumber>
    </recommendedName>
</protein>
<feature type="chain" id="PRO_5003635500" description="beta-N-acetylhexosaminidase" evidence="7">
    <location>
        <begin position="22"/>
        <end position="776"/>
    </location>
</feature>
<keyword evidence="7" id="KW-0732">Signal</keyword>
<keyword evidence="4" id="KW-0378">Hydrolase</keyword>
<dbReference type="STRING" id="946077.W5A_04079"/>
<dbReference type="Pfam" id="PF00754">
    <property type="entry name" value="F5_F8_type_C"/>
    <property type="match status" value="1"/>
</dbReference>
<dbReference type="GO" id="GO:0030203">
    <property type="term" value="P:glycosaminoglycan metabolic process"/>
    <property type="evidence" value="ECO:0007669"/>
    <property type="project" value="TreeGrafter"/>
</dbReference>
<evidence type="ECO:0000256" key="7">
    <source>
        <dbReference type="SAM" id="SignalP"/>
    </source>
</evidence>
<comment type="similarity">
    <text evidence="2">Belongs to the glycosyl hydrolase 20 family.</text>
</comment>
<dbReference type="Proteomes" id="UP000005938">
    <property type="component" value="Unassembled WGS sequence"/>
</dbReference>
<dbReference type="InterPro" id="IPR017853">
    <property type="entry name" value="GH"/>
</dbReference>
<proteinExistence type="inferred from homology"/>
<dbReference type="Pfam" id="PF00728">
    <property type="entry name" value="Glyco_hydro_20"/>
    <property type="match status" value="1"/>
</dbReference>
<keyword evidence="5" id="KW-0326">Glycosidase</keyword>
<dbReference type="InterPro" id="IPR015882">
    <property type="entry name" value="HEX_bac_N"/>
</dbReference>
<dbReference type="GO" id="GO:0004563">
    <property type="term" value="F:beta-N-acetylhexosaminidase activity"/>
    <property type="evidence" value="ECO:0007669"/>
    <property type="project" value="UniProtKB-EC"/>
</dbReference>
<evidence type="ECO:0000256" key="3">
    <source>
        <dbReference type="ARBA" id="ARBA00012663"/>
    </source>
</evidence>
<evidence type="ECO:0000259" key="10">
    <source>
        <dbReference type="Pfam" id="PF02838"/>
    </source>
</evidence>
<dbReference type="CDD" id="cd06563">
    <property type="entry name" value="GH20_chitobiase-like"/>
    <property type="match status" value="1"/>
</dbReference>
<dbReference type="InterPro" id="IPR029018">
    <property type="entry name" value="Hex-like_dom2"/>
</dbReference>
<evidence type="ECO:0000259" key="8">
    <source>
        <dbReference type="Pfam" id="PF00728"/>
    </source>
</evidence>
<feature type="domain" description="F5/8 type C" evidence="9">
    <location>
        <begin position="650"/>
        <end position="767"/>
    </location>
</feature>
<dbReference type="GO" id="GO:0005975">
    <property type="term" value="P:carbohydrate metabolic process"/>
    <property type="evidence" value="ECO:0007669"/>
    <property type="project" value="InterPro"/>
</dbReference>
<dbReference type="PANTHER" id="PTHR22600">
    <property type="entry name" value="BETA-HEXOSAMINIDASE"/>
    <property type="match status" value="1"/>
</dbReference>
<dbReference type="RefSeq" id="WP_008237725.1">
    <property type="nucleotide sequence ID" value="NZ_AJJU01000003.1"/>
</dbReference>